<dbReference type="GO" id="GO:0008270">
    <property type="term" value="F:zinc ion binding"/>
    <property type="evidence" value="ECO:0007669"/>
    <property type="project" value="InterPro"/>
</dbReference>
<comment type="caution">
    <text evidence="3">The sequence shown here is derived from an EMBL/GenBank/DDBJ whole genome shotgun (WGS) entry which is preliminary data.</text>
</comment>
<dbReference type="SUPFAM" id="SSF57701">
    <property type="entry name" value="Zn2/Cys6 DNA-binding domain"/>
    <property type="match status" value="1"/>
</dbReference>
<organism evidence="3 4">
    <name type="scientific">Boletus edulis BED1</name>
    <dbReference type="NCBI Taxonomy" id="1328754"/>
    <lineage>
        <taxon>Eukaryota</taxon>
        <taxon>Fungi</taxon>
        <taxon>Dikarya</taxon>
        <taxon>Basidiomycota</taxon>
        <taxon>Agaricomycotina</taxon>
        <taxon>Agaricomycetes</taxon>
        <taxon>Agaricomycetidae</taxon>
        <taxon>Boletales</taxon>
        <taxon>Boletineae</taxon>
        <taxon>Boletaceae</taxon>
        <taxon>Boletoideae</taxon>
        <taxon>Boletus</taxon>
    </lineage>
</organism>
<keyword evidence="4" id="KW-1185">Reference proteome</keyword>
<dbReference type="PROSITE" id="PS50048">
    <property type="entry name" value="ZN2_CY6_FUNGAL_2"/>
    <property type="match status" value="1"/>
</dbReference>
<dbReference type="InterPro" id="IPR036864">
    <property type="entry name" value="Zn2-C6_fun-type_DNA-bd_sf"/>
</dbReference>
<evidence type="ECO:0000313" key="3">
    <source>
        <dbReference type="EMBL" id="KAF8450416.1"/>
    </source>
</evidence>
<feature type="region of interest" description="Disordered" evidence="1">
    <location>
        <begin position="123"/>
        <end position="148"/>
    </location>
</feature>
<name>A0AAD4C6I9_BOLED</name>
<proteinExistence type="predicted"/>
<reference evidence="3" key="2">
    <citation type="journal article" date="2020" name="Nat. Commun.">
        <title>Large-scale genome sequencing of mycorrhizal fungi provides insights into the early evolution of symbiotic traits.</title>
        <authorList>
            <person name="Miyauchi S."/>
            <person name="Kiss E."/>
            <person name="Kuo A."/>
            <person name="Drula E."/>
            <person name="Kohler A."/>
            <person name="Sanchez-Garcia M."/>
            <person name="Morin E."/>
            <person name="Andreopoulos B."/>
            <person name="Barry K.W."/>
            <person name="Bonito G."/>
            <person name="Buee M."/>
            <person name="Carver A."/>
            <person name="Chen C."/>
            <person name="Cichocki N."/>
            <person name="Clum A."/>
            <person name="Culley D."/>
            <person name="Crous P.W."/>
            <person name="Fauchery L."/>
            <person name="Girlanda M."/>
            <person name="Hayes R.D."/>
            <person name="Keri Z."/>
            <person name="LaButti K."/>
            <person name="Lipzen A."/>
            <person name="Lombard V."/>
            <person name="Magnuson J."/>
            <person name="Maillard F."/>
            <person name="Murat C."/>
            <person name="Nolan M."/>
            <person name="Ohm R.A."/>
            <person name="Pangilinan J."/>
            <person name="Pereira M.F."/>
            <person name="Perotto S."/>
            <person name="Peter M."/>
            <person name="Pfister S."/>
            <person name="Riley R."/>
            <person name="Sitrit Y."/>
            <person name="Stielow J.B."/>
            <person name="Szollosi G."/>
            <person name="Zifcakova L."/>
            <person name="Stursova M."/>
            <person name="Spatafora J.W."/>
            <person name="Tedersoo L."/>
            <person name="Vaario L.M."/>
            <person name="Yamada A."/>
            <person name="Yan M."/>
            <person name="Wang P."/>
            <person name="Xu J."/>
            <person name="Bruns T."/>
            <person name="Baldrian P."/>
            <person name="Vilgalys R."/>
            <person name="Dunand C."/>
            <person name="Henrissat B."/>
            <person name="Grigoriev I.V."/>
            <person name="Hibbett D."/>
            <person name="Nagy L.G."/>
            <person name="Martin F.M."/>
        </authorList>
    </citation>
    <scope>NUCLEOTIDE SEQUENCE</scope>
    <source>
        <strain evidence="3">BED1</strain>
    </source>
</reference>
<dbReference type="Pfam" id="PF00172">
    <property type="entry name" value="Zn_clus"/>
    <property type="match status" value="1"/>
</dbReference>
<sequence length="148" mass="16125">MNIAPERAREACESCRKSHKKCTYDNNSTRCLRCEKRNTLCSLFLSVETTATAQQGPPPLVTVGSAPDSWAELGTPHGSSASSNFSYQFPPPEDYYWANPAFTGNTQGEYPADTIYQVSANQHESEQAGVNQAGLYGHNNVFSGHDGT</sequence>
<dbReference type="CDD" id="cd00067">
    <property type="entry name" value="GAL4"/>
    <property type="match status" value="1"/>
</dbReference>
<evidence type="ECO:0000259" key="2">
    <source>
        <dbReference type="PROSITE" id="PS50048"/>
    </source>
</evidence>
<dbReference type="EMBL" id="WHUW01000002">
    <property type="protein sequence ID" value="KAF8450416.1"/>
    <property type="molecule type" value="Genomic_DNA"/>
</dbReference>
<feature type="region of interest" description="Disordered" evidence="1">
    <location>
        <begin position="66"/>
        <end position="85"/>
    </location>
</feature>
<dbReference type="PROSITE" id="PS00463">
    <property type="entry name" value="ZN2_CY6_FUNGAL_1"/>
    <property type="match status" value="1"/>
</dbReference>
<evidence type="ECO:0000313" key="4">
    <source>
        <dbReference type="Proteomes" id="UP001194468"/>
    </source>
</evidence>
<dbReference type="AlphaFoldDB" id="A0AAD4C6I9"/>
<evidence type="ECO:0000256" key="1">
    <source>
        <dbReference type="SAM" id="MobiDB-lite"/>
    </source>
</evidence>
<dbReference type="Proteomes" id="UP001194468">
    <property type="component" value="Unassembled WGS sequence"/>
</dbReference>
<dbReference type="InterPro" id="IPR001138">
    <property type="entry name" value="Zn2Cys6_DnaBD"/>
</dbReference>
<gene>
    <name evidence="3" type="ORF">L210DRAFT_976645</name>
</gene>
<protein>
    <recommendedName>
        <fullName evidence="2">Zn(2)-C6 fungal-type domain-containing protein</fullName>
    </recommendedName>
</protein>
<reference evidence="3" key="1">
    <citation type="submission" date="2019-10" db="EMBL/GenBank/DDBJ databases">
        <authorList>
            <consortium name="DOE Joint Genome Institute"/>
            <person name="Kuo A."/>
            <person name="Miyauchi S."/>
            <person name="Kiss E."/>
            <person name="Drula E."/>
            <person name="Kohler A."/>
            <person name="Sanchez-Garcia M."/>
            <person name="Andreopoulos B."/>
            <person name="Barry K.W."/>
            <person name="Bonito G."/>
            <person name="Buee M."/>
            <person name="Carver A."/>
            <person name="Chen C."/>
            <person name="Cichocki N."/>
            <person name="Clum A."/>
            <person name="Culley D."/>
            <person name="Crous P.W."/>
            <person name="Fauchery L."/>
            <person name="Girlanda M."/>
            <person name="Hayes R."/>
            <person name="Keri Z."/>
            <person name="LaButti K."/>
            <person name="Lipzen A."/>
            <person name="Lombard V."/>
            <person name="Magnuson J."/>
            <person name="Maillard F."/>
            <person name="Morin E."/>
            <person name="Murat C."/>
            <person name="Nolan M."/>
            <person name="Ohm R."/>
            <person name="Pangilinan J."/>
            <person name="Pereira M."/>
            <person name="Perotto S."/>
            <person name="Peter M."/>
            <person name="Riley R."/>
            <person name="Sitrit Y."/>
            <person name="Stielow B."/>
            <person name="Szollosi G."/>
            <person name="Zifcakova L."/>
            <person name="Stursova M."/>
            <person name="Spatafora J.W."/>
            <person name="Tedersoo L."/>
            <person name="Vaario L.-M."/>
            <person name="Yamada A."/>
            <person name="Yan M."/>
            <person name="Wang P."/>
            <person name="Xu J."/>
            <person name="Bruns T."/>
            <person name="Baldrian P."/>
            <person name="Vilgalys R."/>
            <person name="Henrissat B."/>
            <person name="Grigoriev I.V."/>
            <person name="Hibbett D."/>
            <person name="Nagy L.G."/>
            <person name="Martin F.M."/>
        </authorList>
    </citation>
    <scope>NUCLEOTIDE SEQUENCE</scope>
    <source>
        <strain evidence="3">BED1</strain>
    </source>
</reference>
<dbReference type="SMART" id="SM00066">
    <property type="entry name" value="GAL4"/>
    <property type="match status" value="1"/>
</dbReference>
<dbReference type="GO" id="GO:0000981">
    <property type="term" value="F:DNA-binding transcription factor activity, RNA polymerase II-specific"/>
    <property type="evidence" value="ECO:0007669"/>
    <property type="project" value="InterPro"/>
</dbReference>
<accession>A0AAD4C6I9</accession>
<feature type="domain" description="Zn(2)-C6 fungal-type" evidence="2">
    <location>
        <begin position="11"/>
        <end position="43"/>
    </location>
</feature>